<keyword evidence="2" id="KW-0964">Secreted</keyword>
<comment type="caution">
    <text evidence="6">The sequence shown here is derived from an EMBL/GenBank/DDBJ whole genome shotgun (WGS) entry which is preliminary data.</text>
</comment>
<keyword evidence="4" id="KW-0106">Calcium</keyword>
<reference evidence="6" key="1">
    <citation type="submission" date="2020-07" db="EMBL/GenBank/DDBJ databases">
        <title>Huge and variable diversity of episymbiotic CPR bacteria and DPANN archaea in groundwater ecosystems.</title>
        <authorList>
            <person name="He C.Y."/>
            <person name="Keren R."/>
            <person name="Whittaker M."/>
            <person name="Farag I.F."/>
            <person name="Doudna J."/>
            <person name="Cate J.H.D."/>
            <person name="Banfield J.F."/>
        </authorList>
    </citation>
    <scope>NUCLEOTIDE SEQUENCE</scope>
    <source>
        <strain evidence="6">NC_groundwater_1226_Ag_S-0.1um_59_124</strain>
    </source>
</reference>
<sequence>MFVLLFIVTGAAAALVAYQNSRLRAAKPALAGQTLNAASVLAARDSDGDGLRDWEEALYQSDPQKIDSDGDGTPDGEEVRKSRDPAKAGPNDPLNPEAANDAIADSAAEDDDNLTFSVAQQLLESGVLSSIGADGGIADTEFLDNLALPAELDPALILNRAATITIKDLTVSPTNDAAAVRNYFNNVYAVYAKYLVPLPKDDLTILNEIMEKEDYTKLAELDAIILALERSASEIKKIPAPSGYETFAVTELNHIKKTARAIQVIARLREDPIAALAMLRERTKLFDEIARSRTETKALLASRNVVFPASEGGYQLFQ</sequence>
<name>A0A932YW58_9BACT</name>
<evidence type="ECO:0000256" key="4">
    <source>
        <dbReference type="ARBA" id="ARBA00022837"/>
    </source>
</evidence>
<evidence type="ECO:0000313" key="6">
    <source>
        <dbReference type="EMBL" id="MBI4132165.1"/>
    </source>
</evidence>
<evidence type="ECO:0000256" key="1">
    <source>
        <dbReference type="ARBA" id="ARBA00004613"/>
    </source>
</evidence>
<feature type="region of interest" description="Disordered" evidence="5">
    <location>
        <begin position="58"/>
        <end position="98"/>
    </location>
</feature>
<evidence type="ECO:0000313" key="7">
    <source>
        <dbReference type="Proteomes" id="UP000704960"/>
    </source>
</evidence>
<dbReference type="Pfam" id="PF18884">
    <property type="entry name" value="TSP3_bac"/>
    <property type="match status" value="2"/>
</dbReference>
<keyword evidence="3" id="KW-0732">Signal</keyword>
<dbReference type="AlphaFoldDB" id="A0A932YW58"/>
<feature type="compositionally biased region" description="Basic and acidic residues" evidence="5">
    <location>
        <begin position="77"/>
        <end position="86"/>
    </location>
</feature>
<comment type="subcellular location">
    <subcellularLocation>
        <location evidence="1">Secreted</location>
    </subcellularLocation>
</comment>
<gene>
    <name evidence="6" type="ORF">HY474_00865</name>
</gene>
<accession>A0A932YW58</accession>
<protein>
    <recommendedName>
        <fullName evidence="8">Calcium-binding protein</fullName>
    </recommendedName>
</protein>
<evidence type="ECO:0008006" key="8">
    <source>
        <dbReference type="Google" id="ProtNLM"/>
    </source>
</evidence>
<dbReference type="InterPro" id="IPR059100">
    <property type="entry name" value="TSP3_bac"/>
</dbReference>
<evidence type="ECO:0000256" key="3">
    <source>
        <dbReference type="ARBA" id="ARBA00022729"/>
    </source>
</evidence>
<dbReference type="Proteomes" id="UP000704960">
    <property type="component" value="Unassembled WGS sequence"/>
</dbReference>
<dbReference type="EMBL" id="JACQMJ010000004">
    <property type="protein sequence ID" value="MBI4132165.1"/>
    <property type="molecule type" value="Genomic_DNA"/>
</dbReference>
<evidence type="ECO:0000256" key="5">
    <source>
        <dbReference type="SAM" id="MobiDB-lite"/>
    </source>
</evidence>
<evidence type="ECO:0000256" key="2">
    <source>
        <dbReference type="ARBA" id="ARBA00022525"/>
    </source>
</evidence>
<proteinExistence type="predicted"/>
<organism evidence="6 7">
    <name type="scientific">Candidatus Sungiibacteriota bacterium</name>
    <dbReference type="NCBI Taxonomy" id="2750080"/>
    <lineage>
        <taxon>Bacteria</taxon>
        <taxon>Candidatus Sungiibacteriota</taxon>
    </lineage>
</organism>